<keyword evidence="3" id="KW-1185">Reference proteome</keyword>
<dbReference type="RefSeq" id="WP_290184021.1">
    <property type="nucleotide sequence ID" value="NZ_JASDCQ010000002.1"/>
</dbReference>
<evidence type="ECO:0000256" key="1">
    <source>
        <dbReference type="PROSITE-ProRule" id="PRU00420"/>
    </source>
</evidence>
<feature type="modified residue" description="Phosphohistidine; by HPr" evidence="1">
    <location>
        <position position="44"/>
    </location>
</feature>
<dbReference type="SUPFAM" id="SSF141530">
    <property type="entry name" value="PTSIIA/GutA-like"/>
    <property type="match status" value="1"/>
</dbReference>
<gene>
    <name evidence="2" type="ORF">QMA01_08540</name>
</gene>
<dbReference type="PANTHER" id="PTHR40398:SF1">
    <property type="entry name" value="PTS SYSTEM GLUCITOL_SORBITOL-SPECIFIC EIIA COMPONENT"/>
    <property type="match status" value="1"/>
</dbReference>
<name>A0ABT7ZJU3_9BACL</name>
<protein>
    <submittedName>
        <fullName evidence="2">PTS glucitol/sorbitol transporter subunit IIA</fullName>
    </submittedName>
</protein>
<dbReference type="Gene3D" id="2.40.33.40">
    <property type="entry name" value="Phosphotransferase system, glucitol/sorbitol-specific IIA component"/>
    <property type="match status" value="1"/>
</dbReference>
<sequence length="123" mass="13625">MMTKKYEAKITEIGEEVDVFIEENMLVIFNDTVPDSLRSIGVIHERADLLDKVMAGDVLEINGQRYEILFVGSKVNDTLDEIGHCTIAFNGETEASLPGTMCVEKKALPNLKVGSAIRIIKPE</sequence>
<dbReference type="InterPro" id="IPR004716">
    <property type="entry name" value="PTS_IIA_glucitol/sorbitol-sp"/>
</dbReference>
<dbReference type="PANTHER" id="PTHR40398">
    <property type="entry name" value="PTS SYSTEM GLUCITOL/SORBITOL-SPECIFIC EIIA COMPONENT"/>
    <property type="match status" value="1"/>
</dbReference>
<dbReference type="EMBL" id="JASDCQ010000002">
    <property type="protein sequence ID" value="MDN3427337.1"/>
    <property type="molecule type" value="Genomic_DNA"/>
</dbReference>
<dbReference type="InterPro" id="IPR036665">
    <property type="entry name" value="PTS_IIA_glucitol/sorbitol_sf"/>
</dbReference>
<organism evidence="2 3">
    <name type="scientific">Planococcus notacanthi</name>
    <dbReference type="NCBI Taxonomy" id="3035188"/>
    <lineage>
        <taxon>Bacteria</taxon>
        <taxon>Bacillati</taxon>
        <taxon>Bacillota</taxon>
        <taxon>Bacilli</taxon>
        <taxon>Bacillales</taxon>
        <taxon>Caryophanaceae</taxon>
        <taxon>Planococcus</taxon>
    </lineage>
</organism>
<accession>A0ABT7ZJU3</accession>
<comment type="caution">
    <text evidence="2">The sequence shown here is derived from an EMBL/GenBank/DDBJ whole genome shotgun (WGS) entry which is preliminary data.</text>
</comment>
<dbReference type="Proteomes" id="UP001225873">
    <property type="component" value="Unassembled WGS sequence"/>
</dbReference>
<evidence type="ECO:0000313" key="3">
    <source>
        <dbReference type="Proteomes" id="UP001225873"/>
    </source>
</evidence>
<dbReference type="Pfam" id="PF03829">
    <property type="entry name" value="PTSIIA_gutA"/>
    <property type="match status" value="1"/>
</dbReference>
<reference evidence="2 3" key="1">
    <citation type="submission" date="2023-03" db="EMBL/GenBank/DDBJ databases">
        <authorList>
            <person name="Uniacke-Lowe S."/>
            <person name="Ross P."/>
            <person name="Hill C."/>
        </authorList>
    </citation>
    <scope>NUCLEOTIDE SEQUENCE [LARGE SCALE GENOMIC DNA]</scope>
    <source>
        <strain evidence="2 3">APC 4016</strain>
    </source>
</reference>
<proteinExistence type="predicted"/>
<evidence type="ECO:0000313" key="2">
    <source>
        <dbReference type="EMBL" id="MDN3427337.1"/>
    </source>
</evidence>
<dbReference type="PROSITE" id="PS51097">
    <property type="entry name" value="PTS_EIIA_TYPE_5"/>
    <property type="match status" value="1"/>
</dbReference>